<evidence type="ECO:0000313" key="2">
    <source>
        <dbReference type="Proteomes" id="UP000593828"/>
    </source>
</evidence>
<protein>
    <submittedName>
        <fullName evidence="1">mRNAse</fullName>
    </submittedName>
</protein>
<evidence type="ECO:0000313" key="1">
    <source>
        <dbReference type="EMBL" id="QOR58335.1"/>
    </source>
</evidence>
<dbReference type="InterPro" id="IPR038570">
    <property type="entry name" value="HicA_sf"/>
</dbReference>
<dbReference type="KEGG" id="vg:65128805"/>
<sequence length="146" mass="16821">MRQFTHKEFVKIVIANGFCYDRHNGDHAIYLNNKGRHISIPDKLACVIAARLIKENNLETNIKKLKKEKRMSNLPAGAKYDSRAPFNEPLNVEYKRFVSASISYYDTVELPTGANEEQINEAFKEKVSNGQFPKEFDIDEVIILEE</sequence>
<organism evidence="1 2">
    <name type="scientific">uncultured phage cr106_1</name>
    <dbReference type="NCBI Taxonomy" id="2772062"/>
    <lineage>
        <taxon>Viruses</taxon>
        <taxon>Duplodnaviria</taxon>
        <taxon>Heunggongvirae</taxon>
        <taxon>Uroviricota</taxon>
        <taxon>Caudoviricetes</taxon>
        <taxon>Crassvirales</taxon>
        <taxon>Steigviridae</taxon>
        <taxon>Asinivirinae</taxon>
        <taxon>Mahstovirus</taxon>
        <taxon>Mahstovirus faecalis</taxon>
    </lineage>
</organism>
<dbReference type="Gene3D" id="3.30.920.30">
    <property type="entry name" value="Hypothetical protein"/>
    <property type="match status" value="1"/>
</dbReference>
<dbReference type="GeneID" id="65128805"/>
<name>A0A7M1RV77_9CAUD</name>
<dbReference type="Proteomes" id="UP000593828">
    <property type="component" value="Segment"/>
</dbReference>
<reference evidence="1 2" key="1">
    <citation type="submission" date="2020-07" db="EMBL/GenBank/DDBJ databases">
        <title>Taxonomic proposal: Crassvirales, a new order of highly abundant and diverse bacterial viruses.</title>
        <authorList>
            <person name="Shkoporov A.N."/>
            <person name="Stockdale S.R."/>
            <person name="Guerin E."/>
            <person name="Ross R.P."/>
            <person name="Hill C."/>
        </authorList>
    </citation>
    <scope>NUCLEOTIDE SEQUENCE [LARGE SCALE GENOMIC DNA]</scope>
</reference>
<keyword evidence="2" id="KW-1185">Reference proteome</keyword>
<accession>A0A7M1RV77</accession>
<proteinExistence type="predicted"/>
<dbReference type="EMBL" id="MT774378">
    <property type="protein sequence ID" value="QOR58335.1"/>
    <property type="molecule type" value="Genomic_DNA"/>
</dbReference>
<dbReference type="SUPFAM" id="SSF54786">
    <property type="entry name" value="YcfA/nrd intein domain"/>
    <property type="match status" value="1"/>
</dbReference>
<dbReference type="RefSeq" id="YP_010110493.1">
    <property type="nucleotide sequence ID" value="NC_055871.1"/>
</dbReference>